<evidence type="ECO:0000256" key="1">
    <source>
        <dbReference type="SAM" id="Coils"/>
    </source>
</evidence>
<dbReference type="Proteomes" id="UP000540128">
    <property type="component" value="Unassembled WGS sequence"/>
</dbReference>
<organism evidence="2 3">
    <name type="scientific">Streptomyces odorifer</name>
    <dbReference type="NCBI Taxonomy" id="53450"/>
    <lineage>
        <taxon>Bacteria</taxon>
        <taxon>Bacillati</taxon>
        <taxon>Actinomycetota</taxon>
        <taxon>Actinomycetes</taxon>
        <taxon>Kitasatosporales</taxon>
        <taxon>Streptomycetaceae</taxon>
        <taxon>Streptomyces</taxon>
        <taxon>Streptomyces albidoflavus group</taxon>
    </lineage>
</organism>
<dbReference type="InterPro" id="IPR036388">
    <property type="entry name" value="WH-like_DNA-bd_sf"/>
</dbReference>
<name>A0A7Y6F390_9ACTN</name>
<protein>
    <submittedName>
        <fullName evidence="2">MarR family transcriptional regulator</fullName>
    </submittedName>
</protein>
<dbReference type="AlphaFoldDB" id="A0A7Y6F390"/>
<feature type="coiled-coil region" evidence="1">
    <location>
        <begin position="116"/>
        <end position="143"/>
    </location>
</feature>
<reference evidence="2 3" key="1">
    <citation type="submission" date="2020-03" db="EMBL/GenBank/DDBJ databases">
        <title>Complete genome sequence of sixteen Streptomyces strains facilitates identification of candidate genes involved in plant growth-promotion in grain legumes and cereals.</title>
        <authorList>
            <person name="Gopalakrishnan S."/>
            <person name="Thakur V."/>
            <person name="Saxena R."/>
            <person name="Vadlamudi S."/>
            <person name="Purohit S."/>
            <person name="Kumar V."/>
            <person name="Rathore A."/>
            <person name="Chitikineni A."/>
            <person name="Varshney R.K."/>
        </authorList>
    </citation>
    <scope>NUCLEOTIDE SEQUENCE [LARGE SCALE GENOMIC DNA]</scope>
    <source>
        <strain evidence="2 3">KAI-180</strain>
    </source>
</reference>
<keyword evidence="3" id="KW-1185">Reference proteome</keyword>
<comment type="caution">
    <text evidence="2">The sequence shown here is derived from an EMBL/GenBank/DDBJ whole genome shotgun (WGS) entry which is preliminary data.</text>
</comment>
<dbReference type="EMBL" id="JAANNT010000020">
    <property type="protein sequence ID" value="NUV30779.1"/>
    <property type="molecule type" value="Genomic_DNA"/>
</dbReference>
<keyword evidence="1" id="KW-0175">Coiled coil</keyword>
<accession>A0A7Y6F390</accession>
<dbReference type="InterPro" id="IPR036390">
    <property type="entry name" value="WH_DNA-bd_sf"/>
</dbReference>
<dbReference type="Gene3D" id="1.10.10.10">
    <property type="entry name" value="Winged helix-like DNA-binding domain superfamily/Winged helix DNA-binding domain"/>
    <property type="match status" value="1"/>
</dbReference>
<evidence type="ECO:0000313" key="3">
    <source>
        <dbReference type="Proteomes" id="UP000540128"/>
    </source>
</evidence>
<gene>
    <name evidence="2" type="ORF">G6W59_21130</name>
</gene>
<dbReference type="SUPFAM" id="SSF46785">
    <property type="entry name" value="Winged helix' DNA-binding domain"/>
    <property type="match status" value="1"/>
</dbReference>
<dbReference type="RefSeq" id="WP_175457061.1">
    <property type="nucleotide sequence ID" value="NZ_JAANNT010000020.1"/>
</dbReference>
<evidence type="ECO:0000313" key="2">
    <source>
        <dbReference type="EMBL" id="NUV30779.1"/>
    </source>
</evidence>
<sequence length="159" mass="17405">MSGHTLKWAATNADSLLADLDLPVAAYRALLKLRGKAKAGGQIEMDQGSLGTLLDLSRPSVNAALRRLELARLVKKVRNGVYQINPMLAGYEHPEDAEAAVRAMDRADRLDDKRYFERYYEALAAYEDQLAAQRKKKADAAAAKKAAASRRRGALHAVG</sequence>
<proteinExistence type="predicted"/>